<dbReference type="PRINTS" id="PR00463">
    <property type="entry name" value="EP450I"/>
</dbReference>
<evidence type="ECO:0000256" key="5">
    <source>
        <dbReference type="ARBA" id="ARBA00023004"/>
    </source>
</evidence>
<gene>
    <name evidence="14" type="ORF">BHQ10_007774</name>
</gene>
<dbReference type="GO" id="GO:0003677">
    <property type="term" value="F:DNA binding"/>
    <property type="evidence" value="ECO:0007669"/>
    <property type="project" value="UniProtKB-KW"/>
</dbReference>
<dbReference type="GO" id="GO:0016705">
    <property type="term" value="F:oxidoreductase activity, acting on paired donors, with incorporation or reduction of molecular oxygen"/>
    <property type="evidence" value="ECO:0007669"/>
    <property type="project" value="InterPro"/>
</dbReference>
<keyword evidence="6" id="KW-0805">Transcription regulation</keyword>
<dbReference type="SMART" id="SM00066">
    <property type="entry name" value="GAL4"/>
    <property type="match status" value="1"/>
</dbReference>
<dbReference type="Gene3D" id="1.10.630.10">
    <property type="entry name" value="Cytochrome P450"/>
    <property type="match status" value="1"/>
</dbReference>
<feature type="compositionally biased region" description="Basic and acidic residues" evidence="12">
    <location>
        <begin position="238"/>
        <end position="252"/>
    </location>
</feature>
<feature type="region of interest" description="Disordered" evidence="12">
    <location>
        <begin position="236"/>
        <end position="256"/>
    </location>
</feature>
<keyword evidence="8" id="KW-0238">DNA-binding</keyword>
<keyword evidence="11" id="KW-0349">Heme</keyword>
<dbReference type="Pfam" id="PF00172">
    <property type="entry name" value="Zn_clus"/>
    <property type="match status" value="1"/>
</dbReference>
<dbReference type="OrthoDB" id="1103324at2759"/>
<dbReference type="InterPro" id="IPR050364">
    <property type="entry name" value="Cytochrome_P450_fung"/>
</dbReference>
<dbReference type="PROSITE" id="PS00086">
    <property type="entry name" value="CYTOCHROME_P450"/>
    <property type="match status" value="1"/>
</dbReference>
<evidence type="ECO:0000313" key="15">
    <source>
        <dbReference type="Proteomes" id="UP000249363"/>
    </source>
</evidence>
<dbReference type="AlphaFoldDB" id="A0A364L7I1"/>
<dbReference type="InterPro" id="IPR036396">
    <property type="entry name" value="Cyt_P450_sf"/>
</dbReference>
<dbReference type="SUPFAM" id="SSF48264">
    <property type="entry name" value="Cytochrome P450"/>
    <property type="match status" value="1"/>
</dbReference>
<accession>A0A364L7I1</accession>
<evidence type="ECO:0000256" key="9">
    <source>
        <dbReference type="ARBA" id="ARBA00023163"/>
    </source>
</evidence>
<evidence type="ECO:0000256" key="7">
    <source>
        <dbReference type="ARBA" id="ARBA00023033"/>
    </source>
</evidence>
<evidence type="ECO:0000256" key="8">
    <source>
        <dbReference type="ARBA" id="ARBA00023125"/>
    </source>
</evidence>
<comment type="similarity">
    <text evidence="2">Belongs to the cytochrome P450 family.</text>
</comment>
<dbReference type="Gene3D" id="4.10.240.10">
    <property type="entry name" value="Zn(2)-C6 fungal-type DNA-binding domain"/>
    <property type="match status" value="1"/>
</dbReference>
<dbReference type="GO" id="GO:0004497">
    <property type="term" value="F:monooxygenase activity"/>
    <property type="evidence" value="ECO:0007669"/>
    <property type="project" value="UniProtKB-KW"/>
</dbReference>
<evidence type="ECO:0000256" key="3">
    <source>
        <dbReference type="ARBA" id="ARBA00022723"/>
    </source>
</evidence>
<reference evidence="14 15" key="1">
    <citation type="journal article" date="2017" name="Biotechnol. Biofuels">
        <title>Differential beta-glucosidase expression as a function of carbon source availability in Talaromyces amestolkiae: a genomic and proteomic approach.</title>
        <authorList>
            <person name="de Eugenio L.I."/>
            <person name="Mendez-Liter J.A."/>
            <person name="Nieto-Dominguez M."/>
            <person name="Alonso L."/>
            <person name="Gil-Munoz J."/>
            <person name="Barriuso J."/>
            <person name="Prieto A."/>
            <person name="Martinez M.J."/>
        </authorList>
    </citation>
    <scope>NUCLEOTIDE SEQUENCE [LARGE SCALE GENOMIC DNA]</scope>
    <source>
        <strain evidence="14 15">CIB</strain>
    </source>
</reference>
<organism evidence="14 15">
    <name type="scientific">Talaromyces amestolkiae</name>
    <dbReference type="NCBI Taxonomy" id="1196081"/>
    <lineage>
        <taxon>Eukaryota</taxon>
        <taxon>Fungi</taxon>
        <taxon>Dikarya</taxon>
        <taxon>Ascomycota</taxon>
        <taxon>Pezizomycotina</taxon>
        <taxon>Eurotiomycetes</taxon>
        <taxon>Eurotiomycetidae</taxon>
        <taxon>Eurotiales</taxon>
        <taxon>Trichocomaceae</taxon>
        <taxon>Talaromyces</taxon>
        <taxon>Talaromyces sect. Talaromyces</taxon>
    </lineage>
</organism>
<protein>
    <recommendedName>
        <fullName evidence="13">Zn(2)-C6 fungal-type domain-containing protein</fullName>
    </recommendedName>
</protein>
<dbReference type="GO" id="GO:0008270">
    <property type="term" value="F:zinc ion binding"/>
    <property type="evidence" value="ECO:0007669"/>
    <property type="project" value="InterPro"/>
</dbReference>
<dbReference type="PANTHER" id="PTHR46300:SF2">
    <property type="entry name" value="CYTOCHROME P450 MONOOXYGENASE ALNH-RELATED"/>
    <property type="match status" value="1"/>
</dbReference>
<dbReference type="Proteomes" id="UP000249363">
    <property type="component" value="Unassembled WGS sequence"/>
</dbReference>
<feature type="compositionally biased region" description="Basic residues" evidence="12">
    <location>
        <begin position="13"/>
        <end position="22"/>
    </location>
</feature>
<keyword evidence="5 11" id="KW-0408">Iron</keyword>
<dbReference type="InterPro" id="IPR036864">
    <property type="entry name" value="Zn2-C6_fun-type_DNA-bd_sf"/>
</dbReference>
<dbReference type="PANTHER" id="PTHR46300">
    <property type="entry name" value="P450, PUTATIVE (EUROFUNG)-RELATED-RELATED"/>
    <property type="match status" value="1"/>
</dbReference>
<dbReference type="SUPFAM" id="SSF57701">
    <property type="entry name" value="Zn2/Cys6 DNA-binding domain"/>
    <property type="match status" value="1"/>
</dbReference>
<dbReference type="InterPro" id="IPR002401">
    <property type="entry name" value="Cyt_P450_E_grp-I"/>
</dbReference>
<keyword evidence="4" id="KW-0560">Oxidoreductase</keyword>
<keyword evidence="3 11" id="KW-0479">Metal-binding</keyword>
<comment type="cofactor">
    <cofactor evidence="1 11">
        <name>heme</name>
        <dbReference type="ChEBI" id="CHEBI:30413"/>
    </cofactor>
</comment>
<evidence type="ECO:0000313" key="14">
    <source>
        <dbReference type="EMBL" id="RAO71762.1"/>
    </source>
</evidence>
<dbReference type="GO" id="GO:0000981">
    <property type="term" value="F:DNA-binding transcription factor activity, RNA polymerase II-specific"/>
    <property type="evidence" value="ECO:0007669"/>
    <property type="project" value="InterPro"/>
</dbReference>
<proteinExistence type="inferred from homology"/>
<feature type="region of interest" description="Disordered" evidence="12">
    <location>
        <begin position="1"/>
        <end position="22"/>
    </location>
</feature>
<dbReference type="CDD" id="cd11065">
    <property type="entry name" value="CYP64-like"/>
    <property type="match status" value="1"/>
</dbReference>
<comment type="caution">
    <text evidence="14">The sequence shown here is derived from an EMBL/GenBank/DDBJ whole genome shotgun (WGS) entry which is preliminary data.</text>
</comment>
<feature type="domain" description="Zn(2)-C6 fungal-type" evidence="13">
    <location>
        <begin position="26"/>
        <end position="59"/>
    </location>
</feature>
<dbReference type="PROSITE" id="PS50048">
    <property type="entry name" value="ZN2_CY6_FUNGAL_2"/>
    <property type="match status" value="1"/>
</dbReference>
<dbReference type="CDD" id="cd12148">
    <property type="entry name" value="fungal_TF_MHR"/>
    <property type="match status" value="1"/>
</dbReference>
<feature type="binding site" description="axial binding residue" evidence="11">
    <location>
        <position position="816"/>
    </location>
    <ligand>
        <name>heme</name>
        <dbReference type="ChEBI" id="CHEBI:30413"/>
    </ligand>
    <ligandPart>
        <name>Fe</name>
        <dbReference type="ChEBI" id="CHEBI:18248"/>
    </ligandPart>
</feature>
<dbReference type="InterPro" id="IPR001138">
    <property type="entry name" value="Zn2Cys6_DnaBD"/>
</dbReference>
<sequence length="901" mass="102489">MGSPAPPQNPRRVERKSRARRKVPLACDPCRERKSRCDGKMPICAACERRSLPLEQCVYSSDNARTESNAAYIQSLHARIRHLEGVCIAANIAPYSADLGLLADDVSTRDLPMGNDSTFVDNVTEAGRPAISRNSGDNVRNTLTPIAPRDFSMNDLATPQSNVQNATNVQTPYVLDSERERRQSSSLFELTSNITAMGTISAPEVDEGARSPDAEYYGSSSAVEFMRLARRSIRHRRATEADRHASRSHPESHTSAIIRKACTPSTRFVFEDTPLPPRALADHLLECFWDRVFCLYPFFHRPSFQDAYENLWVPHRQPHRKLTRSDIGLGSIWASDLQSPVFQSSLNAIFALGCHFADVSETQRQALSHTFFLRGKKHIGLDLLDIKTIGVVQSFLLTTLYLQRVACRVAQGLGLHQAFGDVTKDPLELEIRRCTWLTQGNKIMQQLELRNYGEMATVHLGSKTWVFLNTHRVTQEIIAKRGSITNGRSEYPIASGIVSRDGRSLVLPPAKWAEKRRVMHHLLNGSALKKYGEFQEMESTQMLAEYLFKPRDWYRNHYRYANSVVHRIALGERFVMSAQNLVNTQRLVAEFTGSIGASIIDWFPALAKLPKFLQPWRPYWEKVGQFHYDVYRTWWDPVKKHIDEGTAPPSFARDGLLSPDAKFSGDEQEAMYVTLQLIEAGSDTTREVLNCFVMATLCYPHKFQKLRDEVDKVCGSNAERLPALTDIDNIPYVHAFAKELLRWRPIFISTPDHMLTEDLEFEGYIFPAGTCFAINEVAVGYECESPTEFIPERWLDGNETDITNGLWQFGGGRRICVGYKLGHRSLFLNIARLAYCFDYQATGPYDSRHLNYESTGEPFPVLPTVRSEAHRELIIDEAKRADVYEEAKLEYEKVPEWRPEY</sequence>
<dbReference type="EMBL" id="MIKG01000016">
    <property type="protein sequence ID" value="RAO71762.1"/>
    <property type="molecule type" value="Genomic_DNA"/>
</dbReference>
<dbReference type="InterPro" id="IPR001128">
    <property type="entry name" value="Cyt_P450"/>
</dbReference>
<evidence type="ECO:0000256" key="12">
    <source>
        <dbReference type="SAM" id="MobiDB-lite"/>
    </source>
</evidence>
<keyword evidence="9" id="KW-0804">Transcription</keyword>
<evidence type="ECO:0000256" key="2">
    <source>
        <dbReference type="ARBA" id="ARBA00010617"/>
    </source>
</evidence>
<evidence type="ECO:0000256" key="6">
    <source>
        <dbReference type="ARBA" id="ARBA00023015"/>
    </source>
</evidence>
<dbReference type="GO" id="GO:0020037">
    <property type="term" value="F:heme binding"/>
    <property type="evidence" value="ECO:0007669"/>
    <property type="project" value="InterPro"/>
</dbReference>
<dbReference type="Pfam" id="PF04082">
    <property type="entry name" value="Fungal_trans"/>
    <property type="match status" value="1"/>
</dbReference>
<keyword evidence="10" id="KW-0539">Nucleus</keyword>
<evidence type="ECO:0000256" key="11">
    <source>
        <dbReference type="PIRSR" id="PIRSR602401-1"/>
    </source>
</evidence>
<dbReference type="STRING" id="1196081.A0A364L7I1"/>
<dbReference type="CDD" id="cd00067">
    <property type="entry name" value="GAL4"/>
    <property type="match status" value="1"/>
</dbReference>
<evidence type="ECO:0000256" key="10">
    <source>
        <dbReference type="ARBA" id="ARBA00023242"/>
    </source>
</evidence>
<dbReference type="GO" id="GO:0006351">
    <property type="term" value="P:DNA-templated transcription"/>
    <property type="evidence" value="ECO:0007669"/>
    <property type="project" value="InterPro"/>
</dbReference>
<evidence type="ECO:0000256" key="4">
    <source>
        <dbReference type="ARBA" id="ARBA00023002"/>
    </source>
</evidence>
<dbReference type="RefSeq" id="XP_040736277.1">
    <property type="nucleotide sequence ID" value="XM_040880506.1"/>
</dbReference>
<evidence type="ECO:0000259" key="13">
    <source>
        <dbReference type="PROSITE" id="PS50048"/>
    </source>
</evidence>
<dbReference type="GeneID" id="63796989"/>
<dbReference type="Pfam" id="PF00067">
    <property type="entry name" value="p450"/>
    <property type="match status" value="1"/>
</dbReference>
<dbReference type="InterPro" id="IPR007219">
    <property type="entry name" value="XnlR_reg_dom"/>
</dbReference>
<keyword evidence="15" id="KW-1185">Reference proteome</keyword>
<name>A0A364L7I1_TALAM</name>
<evidence type="ECO:0000256" key="1">
    <source>
        <dbReference type="ARBA" id="ARBA00001971"/>
    </source>
</evidence>
<keyword evidence="7" id="KW-0503">Monooxygenase</keyword>
<dbReference type="GO" id="GO:0005506">
    <property type="term" value="F:iron ion binding"/>
    <property type="evidence" value="ECO:0007669"/>
    <property type="project" value="InterPro"/>
</dbReference>
<dbReference type="InterPro" id="IPR017972">
    <property type="entry name" value="Cyt_P450_CS"/>
</dbReference>